<protein>
    <recommendedName>
        <fullName evidence="3">PNPLA domain-containing protein</fullName>
    </recommendedName>
</protein>
<sequence length="341" mass="37601">MVMAGGGFRFGYYLGIHAALCELQEEPDLLLASCGGAIAAAIIQALPDDAARKAWIASPEMHEFWRGLKSNRHASLSASLAGAVKRKFFVRGVDVIPDVFNDYLFEIPENLPLPAAPENPKKAVAIIAGKLLFDESEVGQARGERKLFAETVFCDTRTAALLADMRSPLADAAMGENAISPQLITRQGVPVAEAVRASVSDMFYFRCHSYLSENYIGGVIDLFPIEVARRLSHRLIMERKGMYEGVFALPALRAVLGIDGNQRLRHVLKQPADMWVDTSDMRKALASPQIEKKLAWQKNKIELLAPESYADYLKMIEAQWQYGYGKAMEGNAREPQGILGS</sequence>
<gene>
    <name evidence="4" type="ORF">GCM10011396_52250</name>
</gene>
<keyword evidence="5" id="KW-1185">Reference proteome</keyword>
<dbReference type="InterPro" id="IPR002641">
    <property type="entry name" value="PNPLA_dom"/>
</dbReference>
<comment type="caution">
    <text evidence="4">The sequence shown here is derived from an EMBL/GenBank/DDBJ whole genome shotgun (WGS) entry which is preliminary data.</text>
</comment>
<evidence type="ECO:0000313" key="5">
    <source>
        <dbReference type="Proteomes" id="UP000637423"/>
    </source>
</evidence>
<dbReference type="Pfam" id="PF01734">
    <property type="entry name" value="Patatin"/>
    <property type="match status" value="1"/>
</dbReference>
<dbReference type="SUPFAM" id="SSF52151">
    <property type="entry name" value="FabD/lysophospholipase-like"/>
    <property type="match status" value="1"/>
</dbReference>
<dbReference type="EMBL" id="BMED01000007">
    <property type="protein sequence ID" value="GGC98254.1"/>
    <property type="molecule type" value="Genomic_DNA"/>
</dbReference>
<evidence type="ECO:0000256" key="2">
    <source>
        <dbReference type="PROSITE-ProRule" id="PRU01161"/>
    </source>
</evidence>
<comment type="caution">
    <text evidence="2">Lacks conserved residue(s) required for the propagation of feature annotation.</text>
</comment>
<dbReference type="AlphaFoldDB" id="A0A916V0D9"/>
<keyword evidence="1" id="KW-0443">Lipid metabolism</keyword>
<dbReference type="RefSeq" id="WP_188569092.1">
    <property type="nucleotide sequence ID" value="NZ_BMED01000007.1"/>
</dbReference>
<reference evidence="4" key="1">
    <citation type="journal article" date="2014" name="Int. J. Syst. Evol. Microbiol.">
        <title>Complete genome sequence of Corynebacterium casei LMG S-19264T (=DSM 44701T), isolated from a smear-ripened cheese.</title>
        <authorList>
            <consortium name="US DOE Joint Genome Institute (JGI-PGF)"/>
            <person name="Walter F."/>
            <person name="Albersmeier A."/>
            <person name="Kalinowski J."/>
            <person name="Ruckert C."/>
        </authorList>
    </citation>
    <scope>NUCLEOTIDE SEQUENCE</scope>
    <source>
        <strain evidence="4">CGMCC 1.10998</strain>
    </source>
</reference>
<name>A0A916V0D9_9BURK</name>
<feature type="domain" description="PNPLA" evidence="3">
    <location>
        <begin position="1"/>
        <end position="229"/>
    </location>
</feature>
<dbReference type="PROSITE" id="PS51635">
    <property type="entry name" value="PNPLA"/>
    <property type="match status" value="1"/>
</dbReference>
<dbReference type="InterPro" id="IPR016035">
    <property type="entry name" value="Acyl_Trfase/lysoPLipase"/>
</dbReference>
<evidence type="ECO:0000313" key="4">
    <source>
        <dbReference type="EMBL" id="GGC98254.1"/>
    </source>
</evidence>
<dbReference type="Proteomes" id="UP000637423">
    <property type="component" value="Unassembled WGS sequence"/>
</dbReference>
<organism evidence="4 5">
    <name type="scientific">Undibacterium terreum</name>
    <dbReference type="NCBI Taxonomy" id="1224302"/>
    <lineage>
        <taxon>Bacteria</taxon>
        <taxon>Pseudomonadati</taxon>
        <taxon>Pseudomonadota</taxon>
        <taxon>Betaproteobacteria</taxon>
        <taxon>Burkholderiales</taxon>
        <taxon>Oxalobacteraceae</taxon>
        <taxon>Undibacterium</taxon>
    </lineage>
</organism>
<evidence type="ECO:0000259" key="3">
    <source>
        <dbReference type="PROSITE" id="PS51635"/>
    </source>
</evidence>
<dbReference type="GO" id="GO:0006629">
    <property type="term" value="P:lipid metabolic process"/>
    <property type="evidence" value="ECO:0007669"/>
    <property type="project" value="UniProtKB-KW"/>
</dbReference>
<proteinExistence type="predicted"/>
<evidence type="ECO:0000256" key="1">
    <source>
        <dbReference type="ARBA" id="ARBA00023098"/>
    </source>
</evidence>
<accession>A0A916V0D9</accession>
<reference evidence="4" key="2">
    <citation type="submission" date="2020-09" db="EMBL/GenBank/DDBJ databases">
        <authorList>
            <person name="Sun Q."/>
            <person name="Zhou Y."/>
        </authorList>
    </citation>
    <scope>NUCLEOTIDE SEQUENCE</scope>
    <source>
        <strain evidence="4">CGMCC 1.10998</strain>
    </source>
</reference>